<keyword evidence="1" id="KW-0712">Selenocysteine</keyword>
<evidence type="ECO:0000256" key="1">
    <source>
        <dbReference type="ARBA" id="ARBA00022933"/>
    </source>
</evidence>
<sequence length="172" mass="18636">MKKIILVLNHVQAGMGSDEHADLAPGGKKAPLGPGQTLTPYLKEHDSEIIATLYCGDQYYLAHPEEVTKKFIGFAKKFGAEAVLVGPAMHYPNFGEMAGALTKSFNDYGIPAISSMSVENPATEVYKDQEPIVKMPKKGGIGLNDSFKNMALLVSEKAKGNDTTELEKEICF</sequence>
<name>A0ABS6TCJ3_9ENTE</name>
<dbReference type="NCBIfam" id="TIGR01918">
    <property type="entry name" value="various_sel_PB"/>
    <property type="match status" value="1"/>
</dbReference>
<evidence type="ECO:0000313" key="3">
    <source>
        <dbReference type="EMBL" id="MBV7390612.1"/>
    </source>
</evidence>
<proteinExistence type="predicted"/>
<dbReference type="EMBL" id="JAHUZB010000003">
    <property type="protein sequence ID" value="MBV7390612.1"/>
    <property type="molecule type" value="Genomic_DNA"/>
</dbReference>
<keyword evidence="2" id="KW-0560">Oxidoreductase</keyword>
<dbReference type="NCBIfam" id="NF041545">
    <property type="entry name" value="GrdB_like_no_Se"/>
    <property type="match status" value="1"/>
</dbReference>
<dbReference type="Pfam" id="PF07355">
    <property type="entry name" value="GRDB"/>
    <property type="match status" value="1"/>
</dbReference>
<reference evidence="3 4" key="1">
    <citation type="submission" date="2021-06" db="EMBL/GenBank/DDBJ databases">
        <title>Enterococcus alishanensis sp. nov., a novel lactic acid bacterium isolated from fresh coffee beans.</title>
        <authorList>
            <person name="Chen Y.-S."/>
        </authorList>
    </citation>
    <scope>NUCLEOTIDE SEQUENCE [LARGE SCALE GENOMIC DNA]</scope>
    <source>
        <strain evidence="3 4">ALS3</strain>
    </source>
</reference>
<organism evidence="3 4">
    <name type="scientific">Enterococcus alishanensis</name>
    <dbReference type="NCBI Taxonomy" id="1303817"/>
    <lineage>
        <taxon>Bacteria</taxon>
        <taxon>Bacillati</taxon>
        <taxon>Bacillota</taxon>
        <taxon>Bacilli</taxon>
        <taxon>Lactobacillales</taxon>
        <taxon>Enterococcaceae</taxon>
        <taxon>Enterococcus</taxon>
    </lineage>
</organism>
<evidence type="ECO:0000256" key="2">
    <source>
        <dbReference type="ARBA" id="ARBA00023002"/>
    </source>
</evidence>
<accession>A0ABS6TCJ3</accession>
<keyword evidence="4" id="KW-1185">Reference proteome</keyword>
<evidence type="ECO:0000313" key="4">
    <source>
        <dbReference type="Proteomes" id="UP000774130"/>
    </source>
</evidence>
<dbReference type="InterPro" id="IPR010187">
    <property type="entry name" value="Various_sel_PB"/>
</dbReference>
<gene>
    <name evidence="3" type="ORF">KUA55_07970</name>
</gene>
<dbReference type="RefSeq" id="WP_218325671.1">
    <property type="nucleotide sequence ID" value="NZ_JAHUZB010000003.1"/>
</dbReference>
<protein>
    <submittedName>
        <fullName evidence="3">Glycine/betaine/sarcosine/D-proline family reductase selenoprotein B</fullName>
    </submittedName>
</protein>
<dbReference type="InterPro" id="IPR048083">
    <property type="entry name" value="GrdB-like"/>
</dbReference>
<comment type="caution">
    <text evidence="3">The sequence shown here is derived from an EMBL/GenBank/DDBJ whole genome shotgun (WGS) entry which is preliminary data.</text>
</comment>
<dbReference type="Proteomes" id="UP000774130">
    <property type="component" value="Unassembled WGS sequence"/>
</dbReference>